<evidence type="ECO:0000256" key="1">
    <source>
        <dbReference type="SAM" id="SignalP"/>
    </source>
</evidence>
<feature type="chain" id="PRO_5046750259" evidence="1">
    <location>
        <begin position="22"/>
        <end position="443"/>
    </location>
</feature>
<sequence>MKSIYRMTLSVLAALPSIVMAVCDNCNTNTYCQCKEADALYQSLSTVPQNSGQSNTSHERVSNVEADGPVWITTSRGTFTIGNENSPDPQIFYDGHNLYYQLNRQAPHLPVLSGPASMPTAPAQGSNNFFSIPTLPRHHGRGGMFSLWTAGRDSNLVSEQSDPRAGYAENRHLPAPIANRRVFRDADYHRYTGVNWEAIHEQFAEAQRRVRELDERNKVMKEIYEKAVSRDVLDNTVGSHPPPYSAEAARRLMEDFQNNIQITLGNIARESNLTSLVFPAETTHSLEWIRGNFEFVYTALLKALLSRPRESAADFFQHSMQIRQQVLRFSQSNQVAANIPHYNISQSSGNQGIQRISDQLVDYINSELRNGVRSFAFRYSGIPSPYNQGSLFLFIFQDVTILISPHLGVLMSRNIDDTVNYIVDYTLALAVGRISEKIHISRL</sequence>
<gene>
    <name evidence="2" type="ORF">V5J35_003584</name>
</gene>
<proteinExistence type="predicted"/>
<name>A0ABV2SKU7_9GAMM</name>
<reference evidence="2 3" key="1">
    <citation type="submission" date="2024-06" db="EMBL/GenBank/DDBJ databases">
        <title>Genomic Encyclopedia of Type Strains, Phase V (KMG-V): Genome sequencing to study the core and pangenomes of soil and plant-associated prokaryotes.</title>
        <authorList>
            <person name="Whitman W."/>
        </authorList>
    </citation>
    <scope>NUCLEOTIDE SEQUENCE [LARGE SCALE GENOMIC DNA]</scope>
    <source>
        <strain evidence="2 3">NE40</strain>
    </source>
</reference>
<accession>A0ABV2SKU7</accession>
<feature type="signal peptide" evidence="1">
    <location>
        <begin position="1"/>
        <end position="21"/>
    </location>
</feature>
<dbReference type="Proteomes" id="UP001549366">
    <property type="component" value="Unassembled WGS sequence"/>
</dbReference>
<organism evidence="2 3">
    <name type="scientific">Endozoicomonas lisbonensis</name>
    <dbReference type="NCBI Taxonomy" id="3120522"/>
    <lineage>
        <taxon>Bacteria</taxon>
        <taxon>Pseudomonadati</taxon>
        <taxon>Pseudomonadota</taxon>
        <taxon>Gammaproteobacteria</taxon>
        <taxon>Oceanospirillales</taxon>
        <taxon>Endozoicomonadaceae</taxon>
        <taxon>Endozoicomonas</taxon>
    </lineage>
</organism>
<evidence type="ECO:0000313" key="3">
    <source>
        <dbReference type="Proteomes" id="UP001549366"/>
    </source>
</evidence>
<dbReference type="EMBL" id="JBEWTB010000002">
    <property type="protein sequence ID" value="MET4758392.1"/>
    <property type="molecule type" value="Genomic_DNA"/>
</dbReference>
<evidence type="ECO:0000313" key="2">
    <source>
        <dbReference type="EMBL" id="MET4758392.1"/>
    </source>
</evidence>
<comment type="caution">
    <text evidence="2">The sequence shown here is derived from an EMBL/GenBank/DDBJ whole genome shotgun (WGS) entry which is preliminary data.</text>
</comment>
<keyword evidence="1" id="KW-0732">Signal</keyword>
<protein>
    <submittedName>
        <fullName evidence="2">Uncharacterized protein</fullName>
    </submittedName>
</protein>
<keyword evidence="3" id="KW-1185">Reference proteome</keyword>